<evidence type="ECO:0000313" key="3">
    <source>
        <dbReference type="EMBL" id="OBB87043.1"/>
    </source>
</evidence>
<keyword evidence="2" id="KW-1133">Transmembrane helix</keyword>
<sequence length="467" mass="50056">MCVGSGIAIGAYSGGWFLVLAVVLATLGIGMVAGTFTRSVTAAPAGALVPVAVDLIDRSAPAPAVASTVVAGEARPPRDVPFRFHRHANLSRAQIAGLVADGRGELPSEAIGTPGSTAVIEHRPTRAHAPAALTAVAAMWATMLLPPSDIWDLKPLTRSVSTAVPGITSDDPDTKPLWQWYDELLAHLRAESPDLLDALLEIDIRDSYVTAIVYLGGDRSRSYEGRTRGWETTESTTGGRSRDTFSVGELQAFSARNYLSTAMAMLPPDNNEPTRLAISREDDDIFGAERPVLIDGWFGNPNVTVMGKPDGTVAPWWPADDVGAGLAQAEAALVARGLSTSEPILKNIELSDDKGGFWLTFFRGDYYYRTHVNAGGFTTPDDPMSDDTRSPRFRFTDISPTVVAQVREDAMRRYGVDPVDRGKAKITIGAWGSDAGDREDQVVIKVDYHDAHGDEAVYALSGEYLAG</sequence>
<organism evidence="3 4">
    <name type="scientific">Mycolicibacterium peregrinum</name>
    <name type="common">Mycobacterium peregrinum</name>
    <dbReference type="NCBI Taxonomy" id="43304"/>
    <lineage>
        <taxon>Bacteria</taxon>
        <taxon>Bacillati</taxon>
        <taxon>Actinomycetota</taxon>
        <taxon>Actinomycetes</taxon>
        <taxon>Mycobacteriales</taxon>
        <taxon>Mycobacteriaceae</taxon>
        <taxon>Mycolicibacterium</taxon>
    </lineage>
</organism>
<feature type="region of interest" description="Disordered" evidence="1">
    <location>
        <begin position="224"/>
        <end position="243"/>
    </location>
</feature>
<keyword evidence="2" id="KW-0812">Transmembrane</keyword>
<dbReference type="OrthoDB" id="4503394at2"/>
<accession>A0A1A0VUZ2</accession>
<keyword evidence="2" id="KW-0472">Membrane</keyword>
<dbReference type="Proteomes" id="UP000094008">
    <property type="component" value="Unassembled WGS sequence"/>
</dbReference>
<proteinExistence type="predicted"/>
<reference evidence="4" key="1">
    <citation type="submission" date="2016-06" db="EMBL/GenBank/DDBJ databases">
        <authorList>
            <person name="Sutton G."/>
            <person name="Brinkac L."/>
            <person name="Sanka R."/>
            <person name="Adams M."/>
            <person name="Lau E."/>
            <person name="Mehaffy C."/>
            <person name="Tameris M."/>
            <person name="Hatherill M."/>
            <person name="Hanekom W."/>
            <person name="Mahomed H."/>
            <person name="Mcshane H."/>
        </authorList>
    </citation>
    <scope>NUCLEOTIDE SEQUENCE [LARGE SCALE GENOMIC DNA]</scope>
    <source>
        <strain evidence="4">852002-10433_SCH5171157</strain>
    </source>
</reference>
<gene>
    <name evidence="3" type="ORF">A5779_02385</name>
</gene>
<protein>
    <submittedName>
        <fullName evidence="3">Uncharacterized protein</fullName>
    </submittedName>
</protein>
<comment type="caution">
    <text evidence="3">The sequence shown here is derived from an EMBL/GenBank/DDBJ whole genome shotgun (WGS) entry which is preliminary data.</text>
</comment>
<feature type="transmembrane region" description="Helical" evidence="2">
    <location>
        <begin position="15"/>
        <end position="36"/>
    </location>
</feature>
<evidence type="ECO:0000256" key="2">
    <source>
        <dbReference type="SAM" id="Phobius"/>
    </source>
</evidence>
<dbReference type="AlphaFoldDB" id="A0A1A0VUZ2"/>
<name>A0A1A0VUZ2_MYCPR</name>
<dbReference type="EMBL" id="LZSY01000128">
    <property type="protein sequence ID" value="OBB87043.1"/>
    <property type="molecule type" value="Genomic_DNA"/>
</dbReference>
<evidence type="ECO:0000256" key="1">
    <source>
        <dbReference type="SAM" id="MobiDB-lite"/>
    </source>
</evidence>
<dbReference type="RefSeq" id="WP_064885351.1">
    <property type="nucleotide sequence ID" value="NZ_LZSY01000128.1"/>
</dbReference>
<evidence type="ECO:0000313" key="4">
    <source>
        <dbReference type="Proteomes" id="UP000094008"/>
    </source>
</evidence>